<keyword evidence="2 4" id="KW-0378">Hydrolase</keyword>
<protein>
    <submittedName>
        <fullName evidence="4">Alpha/beta hydrolase</fullName>
    </submittedName>
</protein>
<evidence type="ECO:0000256" key="1">
    <source>
        <dbReference type="ARBA" id="ARBA00010515"/>
    </source>
</evidence>
<dbReference type="PROSITE" id="PS01173">
    <property type="entry name" value="LIPASE_GDXG_HIS"/>
    <property type="match status" value="1"/>
</dbReference>
<dbReference type="EMBL" id="JAAGWZ010000004">
    <property type="protein sequence ID" value="NEM92266.1"/>
    <property type="molecule type" value="Genomic_DNA"/>
</dbReference>
<dbReference type="GO" id="GO:0016787">
    <property type="term" value="F:hydrolase activity"/>
    <property type="evidence" value="ECO:0007669"/>
    <property type="project" value="UniProtKB-KW"/>
</dbReference>
<feature type="domain" description="BD-FAE-like" evidence="3">
    <location>
        <begin position="18"/>
        <end position="216"/>
    </location>
</feature>
<keyword evidence="5" id="KW-1185">Reference proteome</keyword>
<sequence>MRRDIPFASYPGFRPLSLDLHRPEASGAVPVILQLHGGGWRVGSRGSFAPGISDADSFGRMTAAGFAVAAADYRLSGEARYPAQLSDVERALDWVEGHAEEFALDPDRVVLWGGSAGGTLAALVGLSGRRGIRGVIDWYGPSDLLAMARHTLGTAPAGESREDRWLGSFVLDVPELAREASPVHRVRPGALPFHLAHGAADRDVPPAQSEALADALRAAGVPVELHLEPGAGHMWSGVGDTAPLFARALDFARRVSAD</sequence>
<dbReference type="InterPro" id="IPR002168">
    <property type="entry name" value="Lipase_GDXG_HIS_AS"/>
</dbReference>
<dbReference type="AlphaFoldDB" id="A0A7C9PPK3"/>
<dbReference type="Proteomes" id="UP000479756">
    <property type="component" value="Unassembled WGS sequence"/>
</dbReference>
<dbReference type="PANTHER" id="PTHR48081:SF13">
    <property type="entry name" value="ALPHA_BETA HYDROLASE"/>
    <property type="match status" value="1"/>
</dbReference>
<reference evidence="4 5" key="1">
    <citation type="journal article" date="2014" name="Int. J. Syst. Evol. Microbiol.">
        <title>Description of Galbitalea soli gen. nov., sp. nov., and Frondihabitans sucicola sp. nov.</title>
        <authorList>
            <person name="Kim S.J."/>
            <person name="Lim J.M."/>
            <person name="Ahn J.H."/>
            <person name="Weon H.Y."/>
            <person name="Hamada M."/>
            <person name="Suzuki K."/>
            <person name="Ahn T.Y."/>
            <person name="Kwon S.W."/>
        </authorList>
    </citation>
    <scope>NUCLEOTIDE SEQUENCE [LARGE SCALE GENOMIC DNA]</scope>
    <source>
        <strain evidence="4 5">NBRC 108727</strain>
    </source>
</reference>
<comment type="similarity">
    <text evidence="1">Belongs to the 'GDXG' lipolytic enzyme family.</text>
</comment>
<dbReference type="InterPro" id="IPR049492">
    <property type="entry name" value="BD-FAE-like_dom"/>
</dbReference>
<proteinExistence type="inferred from homology"/>
<comment type="caution">
    <text evidence="4">The sequence shown here is derived from an EMBL/GenBank/DDBJ whole genome shotgun (WGS) entry which is preliminary data.</text>
</comment>
<dbReference type="InterPro" id="IPR029058">
    <property type="entry name" value="AB_hydrolase_fold"/>
</dbReference>
<dbReference type="InterPro" id="IPR050300">
    <property type="entry name" value="GDXG_lipolytic_enzyme"/>
</dbReference>
<dbReference type="Gene3D" id="3.40.50.1820">
    <property type="entry name" value="alpha/beta hydrolase"/>
    <property type="match status" value="1"/>
</dbReference>
<evidence type="ECO:0000313" key="4">
    <source>
        <dbReference type="EMBL" id="NEM92266.1"/>
    </source>
</evidence>
<gene>
    <name evidence="4" type="ORF">G3T37_12990</name>
</gene>
<name>A0A7C9PPK3_9MICO</name>
<evidence type="ECO:0000256" key="2">
    <source>
        <dbReference type="ARBA" id="ARBA00022801"/>
    </source>
</evidence>
<dbReference type="Pfam" id="PF20434">
    <property type="entry name" value="BD-FAE"/>
    <property type="match status" value="1"/>
</dbReference>
<evidence type="ECO:0000313" key="5">
    <source>
        <dbReference type="Proteomes" id="UP000479756"/>
    </source>
</evidence>
<accession>A0A7C9PPK3</accession>
<organism evidence="4 5">
    <name type="scientific">Galbitalea soli</name>
    <dbReference type="NCBI Taxonomy" id="1268042"/>
    <lineage>
        <taxon>Bacteria</taxon>
        <taxon>Bacillati</taxon>
        <taxon>Actinomycetota</taxon>
        <taxon>Actinomycetes</taxon>
        <taxon>Micrococcales</taxon>
        <taxon>Microbacteriaceae</taxon>
        <taxon>Galbitalea</taxon>
    </lineage>
</organism>
<dbReference type="PANTHER" id="PTHR48081">
    <property type="entry name" value="AB HYDROLASE SUPERFAMILY PROTEIN C4A8.06C"/>
    <property type="match status" value="1"/>
</dbReference>
<evidence type="ECO:0000259" key="3">
    <source>
        <dbReference type="Pfam" id="PF20434"/>
    </source>
</evidence>
<dbReference type="SUPFAM" id="SSF53474">
    <property type="entry name" value="alpha/beta-Hydrolases"/>
    <property type="match status" value="1"/>
</dbReference>